<feature type="compositionally biased region" description="Basic and acidic residues" evidence="1">
    <location>
        <begin position="119"/>
        <end position="132"/>
    </location>
</feature>
<sequence>MRRAPTGRGGDTAGGGGRRSTSVGPWRAAPQADAGLSDGSPSDGGLSGGRPPGDELPGRGPSGGGPSGSAPVEGVPGVSSPGDGVPGVGPPGDGVPVDGALKGAAPSRAGFSPDGDAAVEERSERCPVRSVI</sequence>
<proteinExistence type="predicted"/>
<evidence type="ECO:0000313" key="3">
    <source>
        <dbReference type="Proteomes" id="UP000252914"/>
    </source>
</evidence>
<organism evidence="2 3">
    <name type="scientific">Streptomyces diacarni</name>
    <dbReference type="NCBI Taxonomy" id="2800381"/>
    <lineage>
        <taxon>Bacteria</taxon>
        <taxon>Bacillati</taxon>
        <taxon>Actinomycetota</taxon>
        <taxon>Actinomycetes</taxon>
        <taxon>Kitasatosporales</taxon>
        <taxon>Streptomycetaceae</taxon>
        <taxon>Streptomyces</taxon>
    </lineage>
</organism>
<gene>
    <name evidence="2" type="ORF">DTL70_17610</name>
</gene>
<keyword evidence="3" id="KW-1185">Reference proteome</keyword>
<accession>A0A367EUB8</accession>
<dbReference type="EMBL" id="QOIN01000046">
    <property type="protein sequence ID" value="RCG21272.1"/>
    <property type="molecule type" value="Genomic_DNA"/>
</dbReference>
<feature type="compositionally biased region" description="Low complexity" evidence="1">
    <location>
        <begin position="35"/>
        <end position="44"/>
    </location>
</feature>
<evidence type="ECO:0000313" key="2">
    <source>
        <dbReference type="EMBL" id="RCG21272.1"/>
    </source>
</evidence>
<evidence type="ECO:0000256" key="1">
    <source>
        <dbReference type="SAM" id="MobiDB-lite"/>
    </source>
</evidence>
<feature type="region of interest" description="Disordered" evidence="1">
    <location>
        <begin position="1"/>
        <end position="132"/>
    </location>
</feature>
<name>A0A367EUB8_9ACTN</name>
<protein>
    <submittedName>
        <fullName evidence="2">Uncharacterized protein</fullName>
    </submittedName>
</protein>
<feature type="compositionally biased region" description="Gly residues" evidence="1">
    <location>
        <begin position="7"/>
        <end position="18"/>
    </location>
</feature>
<dbReference type="RefSeq" id="WP_114022907.1">
    <property type="nucleotide sequence ID" value="NZ_JBEYTF010000002.1"/>
</dbReference>
<dbReference type="Proteomes" id="UP000252914">
    <property type="component" value="Unassembled WGS sequence"/>
</dbReference>
<dbReference type="AlphaFoldDB" id="A0A367EUB8"/>
<reference evidence="2 3" key="1">
    <citation type="submission" date="2018-06" db="EMBL/GenBank/DDBJ databases">
        <title>Streptomyces reniochalinae sp. nov. and Streptomyces diacarnus sp. nov. from marine sponges.</title>
        <authorList>
            <person name="Li L."/>
        </authorList>
    </citation>
    <scope>NUCLEOTIDE SEQUENCE [LARGE SCALE GENOMIC DNA]</scope>
    <source>
        <strain evidence="2 3">LHW51701</strain>
    </source>
</reference>
<comment type="caution">
    <text evidence="2">The sequence shown here is derived from an EMBL/GenBank/DDBJ whole genome shotgun (WGS) entry which is preliminary data.</text>
</comment>
<feature type="compositionally biased region" description="Low complexity" evidence="1">
    <location>
        <begin position="68"/>
        <end position="83"/>
    </location>
</feature>